<dbReference type="PANTHER" id="PTHR48081">
    <property type="entry name" value="AB HYDROLASE SUPERFAMILY PROTEIN C4A8.06C"/>
    <property type="match status" value="1"/>
</dbReference>
<dbReference type="GO" id="GO:0016787">
    <property type="term" value="F:hydrolase activity"/>
    <property type="evidence" value="ECO:0007669"/>
    <property type="project" value="UniProtKB-KW"/>
</dbReference>
<protein>
    <recommendedName>
        <fullName evidence="3">Alpha/beta hydrolase fold-3 domain-containing protein</fullName>
    </recommendedName>
</protein>
<accession>A0A0B7K509</accession>
<dbReference type="SUPFAM" id="SSF53474">
    <property type="entry name" value="alpha/beta-Hydrolases"/>
    <property type="match status" value="1"/>
</dbReference>
<name>A0A0B7K509_BIOOC</name>
<feature type="region of interest" description="Disordered" evidence="2">
    <location>
        <begin position="1"/>
        <end position="24"/>
    </location>
</feature>
<sequence length="346" mass="38607">MVVTKDKPEYAPLDPNFRPGPKNGHLSEIDADFLKMKPDIDAFVDQIWDPAHSLETFRSFWTSNSSPPPDWPQEGEDVVTETKQIPVRDGTRIEVKIYRAKQKKSRSALVMRFHGGGWVVGGHCTEHPENLVLAARTNSVVVSVAYRMAPEFKFPSATNDCLDALKWSTSNAELLGVNPQKILVNGGSAGANIASVVAILARDEGITGIVGQILTFPVTCHPKFFPKDKYELLSYQQNATASLVNPLRMEWFLDQYMPEPTDDWRLSPLLAPSLKGLPAALIIVGGYDIFRDEGLAYSEMLKNEDVDAEVHIYPGLPHCFFMFPAHPKAVDYYEKIVNFVKKISDS</sequence>
<gene>
    <name evidence="4" type="ORF">BN869_000006710_1</name>
</gene>
<dbReference type="AlphaFoldDB" id="A0A0B7K509"/>
<evidence type="ECO:0000256" key="1">
    <source>
        <dbReference type="ARBA" id="ARBA00022801"/>
    </source>
</evidence>
<dbReference type="InterPro" id="IPR013094">
    <property type="entry name" value="AB_hydrolase_3"/>
</dbReference>
<evidence type="ECO:0000313" key="4">
    <source>
        <dbReference type="EMBL" id="CEO50652.1"/>
    </source>
</evidence>
<dbReference type="InterPro" id="IPR029058">
    <property type="entry name" value="AB_hydrolase_fold"/>
</dbReference>
<dbReference type="PANTHER" id="PTHR48081:SF8">
    <property type="entry name" value="ALPHA_BETA HYDROLASE FOLD-3 DOMAIN-CONTAINING PROTEIN-RELATED"/>
    <property type="match status" value="1"/>
</dbReference>
<dbReference type="InterPro" id="IPR050300">
    <property type="entry name" value="GDXG_lipolytic_enzyme"/>
</dbReference>
<dbReference type="EMBL" id="CDPU01000019">
    <property type="protein sequence ID" value="CEO50652.1"/>
    <property type="molecule type" value="Genomic_DNA"/>
</dbReference>
<dbReference type="Pfam" id="PF07859">
    <property type="entry name" value="Abhydrolase_3"/>
    <property type="match status" value="1"/>
</dbReference>
<organism evidence="4">
    <name type="scientific">Bionectria ochroleuca</name>
    <name type="common">Gliocladium roseum</name>
    <dbReference type="NCBI Taxonomy" id="29856"/>
    <lineage>
        <taxon>Eukaryota</taxon>
        <taxon>Fungi</taxon>
        <taxon>Dikarya</taxon>
        <taxon>Ascomycota</taxon>
        <taxon>Pezizomycotina</taxon>
        <taxon>Sordariomycetes</taxon>
        <taxon>Hypocreomycetidae</taxon>
        <taxon>Hypocreales</taxon>
        <taxon>Bionectriaceae</taxon>
        <taxon>Clonostachys</taxon>
    </lineage>
</organism>
<proteinExistence type="predicted"/>
<evidence type="ECO:0000256" key="2">
    <source>
        <dbReference type="SAM" id="MobiDB-lite"/>
    </source>
</evidence>
<evidence type="ECO:0000259" key="3">
    <source>
        <dbReference type="Pfam" id="PF07859"/>
    </source>
</evidence>
<feature type="domain" description="Alpha/beta hydrolase fold-3" evidence="3">
    <location>
        <begin position="110"/>
        <end position="321"/>
    </location>
</feature>
<keyword evidence="1" id="KW-0378">Hydrolase</keyword>
<dbReference type="Gene3D" id="3.40.50.1820">
    <property type="entry name" value="alpha/beta hydrolase"/>
    <property type="match status" value="1"/>
</dbReference>
<reference evidence="4" key="1">
    <citation type="submission" date="2015-01" db="EMBL/GenBank/DDBJ databases">
        <authorList>
            <person name="Durling Mikael"/>
        </authorList>
    </citation>
    <scope>NUCLEOTIDE SEQUENCE</scope>
</reference>